<keyword evidence="5 6" id="KW-0560">Oxidoreductase</keyword>
<evidence type="ECO:0000256" key="3">
    <source>
        <dbReference type="ARBA" id="ARBA00022630"/>
    </source>
</evidence>
<evidence type="ECO:0000259" key="7">
    <source>
        <dbReference type="Pfam" id="PF00441"/>
    </source>
</evidence>
<evidence type="ECO:0000256" key="6">
    <source>
        <dbReference type="RuleBase" id="RU362125"/>
    </source>
</evidence>
<gene>
    <name evidence="11" type="ORF">GCM10023209_13280</name>
</gene>
<dbReference type="SUPFAM" id="SSF47203">
    <property type="entry name" value="Acyl-CoA dehydrogenase C-terminal domain-like"/>
    <property type="match status" value="1"/>
</dbReference>
<dbReference type="InterPro" id="IPR009100">
    <property type="entry name" value="AcylCoA_DH/oxidase_NM_dom_sf"/>
</dbReference>
<dbReference type="InterPro" id="IPR025878">
    <property type="entry name" value="Acyl-CoA_dh-like_C_dom"/>
</dbReference>
<dbReference type="InterPro" id="IPR052166">
    <property type="entry name" value="Diverse_Acyl-CoA_DH"/>
</dbReference>
<keyword evidence="3 6" id="KW-0285">Flavoprotein</keyword>
<evidence type="ECO:0000259" key="10">
    <source>
        <dbReference type="Pfam" id="PF12806"/>
    </source>
</evidence>
<feature type="domain" description="Acetyl-CoA dehydrogenase-like C-terminal" evidence="10">
    <location>
        <begin position="461"/>
        <end position="586"/>
    </location>
</feature>
<name>A0ABP9L7X4_9RHOB</name>
<dbReference type="InterPro" id="IPR046373">
    <property type="entry name" value="Acyl-CoA_Oxase/DH_mid-dom_sf"/>
</dbReference>
<evidence type="ECO:0000313" key="12">
    <source>
        <dbReference type="Proteomes" id="UP001499910"/>
    </source>
</evidence>
<dbReference type="Gene3D" id="1.20.140.10">
    <property type="entry name" value="Butyryl-CoA Dehydrogenase, subunit A, domain 3"/>
    <property type="match status" value="1"/>
</dbReference>
<dbReference type="RefSeq" id="WP_259549905.1">
    <property type="nucleotide sequence ID" value="NZ_BAABHW010000002.1"/>
</dbReference>
<dbReference type="InterPro" id="IPR006091">
    <property type="entry name" value="Acyl-CoA_Oxase/DH_mid-dom"/>
</dbReference>
<sequence length="591" mass="63978">MPSYTAPTKDAQFILHDVLNISGKEIPGFADLDRDFTAAILEEAGKIASEVLAPLNMVGDTEGCRLENGVVYTPTGFKAAFDQMKDGGWPGIDMPEEYGGQNMPYVIGTAVGEFFSAANQAFTMYQGLTHGAASAILAHGTDAQKDKWLPKMVSCDWTGTMNLTEPHCGTDLGLMRTKAEPQDDGSYKITGQKIFISAGDHDMAENVVHLVLAKIPGGPEGIKGVSLFIVPKFLVDDEGNLGARNGVSVGKLEEKMGIHGNATCVMNYDEATGYLLGDMHKGMRAMFTMMNEARLGVGMQGLAQAEVAFQNALEYAKDRLQGRDVTGPKNPDGPADPLIVHPDIRRNLMEQKSFAEGARAFMLWGATLIDQAHRAKDKDADGLISLMTPVIKGFLTDKGFDMTVQAQQVYGGHGYIEEWGMSQFARDARIAMIYEGANGVQALDLVGRKLAQDGGKHVMAFFDLVKTFCKDEAETEGMAEFTGPVKTASKDLQAAAMYFMQEGMKNPNNALAGSYDFMHLFGHVCLGLMWAKMAKASLKALAEGTSDPVFHQTKLATARFYMARQLPMTATHLARIQSGADPVMALEAANF</sequence>
<keyword evidence="4 6" id="KW-0274">FAD</keyword>
<evidence type="ECO:0000256" key="5">
    <source>
        <dbReference type="ARBA" id="ARBA00023002"/>
    </source>
</evidence>
<evidence type="ECO:0000259" key="8">
    <source>
        <dbReference type="Pfam" id="PF02770"/>
    </source>
</evidence>
<dbReference type="Gene3D" id="1.10.540.10">
    <property type="entry name" value="Acyl-CoA dehydrogenase/oxidase, N-terminal domain"/>
    <property type="match status" value="1"/>
</dbReference>
<dbReference type="EMBL" id="BAABHW010000002">
    <property type="protein sequence ID" value="GAA5070489.1"/>
    <property type="molecule type" value="Genomic_DNA"/>
</dbReference>
<comment type="cofactor">
    <cofactor evidence="1 6">
        <name>FAD</name>
        <dbReference type="ChEBI" id="CHEBI:57692"/>
    </cofactor>
</comment>
<evidence type="ECO:0000256" key="4">
    <source>
        <dbReference type="ARBA" id="ARBA00022827"/>
    </source>
</evidence>
<feature type="domain" description="Acyl-CoA dehydrogenase/oxidase N-terminal" evidence="9">
    <location>
        <begin position="78"/>
        <end position="154"/>
    </location>
</feature>
<dbReference type="InterPro" id="IPR037069">
    <property type="entry name" value="AcylCoA_DH/ox_N_sf"/>
</dbReference>
<evidence type="ECO:0000256" key="1">
    <source>
        <dbReference type="ARBA" id="ARBA00001974"/>
    </source>
</evidence>
<dbReference type="PANTHER" id="PTHR42803:SF1">
    <property type="entry name" value="BROAD-SPECIFICITY LINEAR ACYL-COA DEHYDROGENASE FADE5"/>
    <property type="match status" value="1"/>
</dbReference>
<dbReference type="Pfam" id="PF02771">
    <property type="entry name" value="Acyl-CoA_dh_N"/>
    <property type="match status" value="1"/>
</dbReference>
<evidence type="ECO:0000313" key="11">
    <source>
        <dbReference type="EMBL" id="GAA5070489.1"/>
    </source>
</evidence>
<protein>
    <submittedName>
        <fullName evidence="11">Acyl-CoA dehydrogenase C-terminal domain-containing protein</fullName>
    </submittedName>
</protein>
<dbReference type="Proteomes" id="UP001499910">
    <property type="component" value="Unassembled WGS sequence"/>
</dbReference>
<feature type="domain" description="Acyl-CoA dehydrogenase/oxidase C-terminal" evidence="7">
    <location>
        <begin position="281"/>
        <end position="444"/>
    </location>
</feature>
<evidence type="ECO:0000256" key="2">
    <source>
        <dbReference type="ARBA" id="ARBA00009347"/>
    </source>
</evidence>
<reference evidence="12" key="1">
    <citation type="journal article" date="2019" name="Int. J. Syst. Evol. Microbiol.">
        <title>The Global Catalogue of Microorganisms (GCM) 10K type strain sequencing project: providing services to taxonomists for standard genome sequencing and annotation.</title>
        <authorList>
            <consortium name="The Broad Institute Genomics Platform"/>
            <consortium name="The Broad Institute Genome Sequencing Center for Infectious Disease"/>
            <person name="Wu L."/>
            <person name="Ma J."/>
        </authorList>
    </citation>
    <scope>NUCLEOTIDE SEQUENCE [LARGE SCALE GENOMIC DNA]</scope>
    <source>
        <strain evidence="12">JCM 18015</strain>
    </source>
</reference>
<keyword evidence="12" id="KW-1185">Reference proteome</keyword>
<dbReference type="PANTHER" id="PTHR42803">
    <property type="entry name" value="ACYL-COA DEHYDROGENASE"/>
    <property type="match status" value="1"/>
</dbReference>
<organism evidence="11 12">
    <name type="scientific">[Roseibacterium] beibuensis</name>
    <dbReference type="NCBI Taxonomy" id="1193142"/>
    <lineage>
        <taxon>Bacteria</taxon>
        <taxon>Pseudomonadati</taxon>
        <taxon>Pseudomonadota</taxon>
        <taxon>Alphaproteobacteria</taxon>
        <taxon>Rhodobacterales</taxon>
        <taxon>Roseobacteraceae</taxon>
        <taxon>Roseicyclus</taxon>
    </lineage>
</organism>
<dbReference type="InterPro" id="IPR009075">
    <property type="entry name" value="AcylCo_DH/oxidase_C"/>
</dbReference>
<dbReference type="Gene3D" id="2.40.110.10">
    <property type="entry name" value="Butyryl-CoA Dehydrogenase, subunit A, domain 2"/>
    <property type="match status" value="1"/>
</dbReference>
<proteinExistence type="inferred from homology"/>
<dbReference type="InterPro" id="IPR036250">
    <property type="entry name" value="AcylCo_DH-like_C"/>
</dbReference>
<dbReference type="Pfam" id="PF02770">
    <property type="entry name" value="Acyl-CoA_dh_M"/>
    <property type="match status" value="1"/>
</dbReference>
<evidence type="ECO:0000259" key="9">
    <source>
        <dbReference type="Pfam" id="PF02771"/>
    </source>
</evidence>
<dbReference type="Pfam" id="PF12806">
    <property type="entry name" value="Acyl-CoA_dh_C"/>
    <property type="match status" value="1"/>
</dbReference>
<feature type="domain" description="Acyl-CoA oxidase/dehydrogenase middle" evidence="8">
    <location>
        <begin position="161"/>
        <end position="269"/>
    </location>
</feature>
<comment type="similarity">
    <text evidence="2 6">Belongs to the acyl-CoA dehydrogenase family.</text>
</comment>
<accession>A0ABP9L7X4</accession>
<dbReference type="InterPro" id="IPR013786">
    <property type="entry name" value="AcylCoA_DH/ox_N"/>
</dbReference>
<comment type="caution">
    <text evidence="11">The sequence shown here is derived from an EMBL/GenBank/DDBJ whole genome shotgun (WGS) entry which is preliminary data.</text>
</comment>
<dbReference type="Pfam" id="PF00441">
    <property type="entry name" value="Acyl-CoA_dh_1"/>
    <property type="match status" value="1"/>
</dbReference>
<dbReference type="SUPFAM" id="SSF56645">
    <property type="entry name" value="Acyl-CoA dehydrogenase NM domain-like"/>
    <property type="match status" value="1"/>
</dbReference>